<dbReference type="Proteomes" id="UP001174909">
    <property type="component" value="Unassembled WGS sequence"/>
</dbReference>
<dbReference type="AlphaFoldDB" id="A0AA35S1V6"/>
<evidence type="ECO:0000256" key="1">
    <source>
        <dbReference type="ARBA" id="ARBA00022723"/>
    </source>
</evidence>
<evidence type="ECO:0000256" key="3">
    <source>
        <dbReference type="ARBA" id="ARBA00022833"/>
    </source>
</evidence>
<dbReference type="PANTHER" id="PTHR11079:SF149">
    <property type="entry name" value="TRNA-SPECIFIC ADENOSINE DEAMINASE 2"/>
    <property type="match status" value="1"/>
</dbReference>
<evidence type="ECO:0000256" key="4">
    <source>
        <dbReference type="SAM" id="MobiDB-lite"/>
    </source>
</evidence>
<dbReference type="EMBL" id="CASHTH010001864">
    <property type="protein sequence ID" value="CAI8021097.1"/>
    <property type="molecule type" value="Genomic_DNA"/>
</dbReference>
<dbReference type="GO" id="GO:0005634">
    <property type="term" value="C:nucleus"/>
    <property type="evidence" value="ECO:0007669"/>
    <property type="project" value="TreeGrafter"/>
</dbReference>
<dbReference type="Gene3D" id="3.40.140.10">
    <property type="entry name" value="Cytidine Deaminase, domain 2"/>
    <property type="match status" value="1"/>
</dbReference>
<dbReference type="InterPro" id="IPR016192">
    <property type="entry name" value="APOBEC/CMP_deaminase_Zn-bd"/>
</dbReference>
<proteinExistence type="predicted"/>
<dbReference type="GO" id="GO:0005737">
    <property type="term" value="C:cytoplasm"/>
    <property type="evidence" value="ECO:0007669"/>
    <property type="project" value="TreeGrafter"/>
</dbReference>
<evidence type="ECO:0000313" key="7">
    <source>
        <dbReference type="Proteomes" id="UP001174909"/>
    </source>
</evidence>
<dbReference type="Pfam" id="PF00383">
    <property type="entry name" value="dCMP_cyt_deam_1"/>
    <property type="match status" value="1"/>
</dbReference>
<keyword evidence="1" id="KW-0479">Metal-binding</keyword>
<dbReference type="GO" id="GO:0008270">
    <property type="term" value="F:zinc ion binding"/>
    <property type="evidence" value="ECO:0007669"/>
    <property type="project" value="InterPro"/>
</dbReference>
<organism evidence="6 7">
    <name type="scientific">Geodia barretti</name>
    <name type="common">Barrett's horny sponge</name>
    <dbReference type="NCBI Taxonomy" id="519541"/>
    <lineage>
        <taxon>Eukaryota</taxon>
        <taxon>Metazoa</taxon>
        <taxon>Porifera</taxon>
        <taxon>Demospongiae</taxon>
        <taxon>Heteroscleromorpha</taxon>
        <taxon>Tetractinellida</taxon>
        <taxon>Astrophorina</taxon>
        <taxon>Geodiidae</taxon>
        <taxon>Geodia</taxon>
    </lineage>
</organism>
<dbReference type="GO" id="GO:0052717">
    <property type="term" value="F:tRNA-specific adenosine-34 deaminase activity"/>
    <property type="evidence" value="ECO:0007669"/>
    <property type="project" value="UniProtKB-EC"/>
</dbReference>
<feature type="region of interest" description="Disordered" evidence="4">
    <location>
        <begin position="156"/>
        <end position="178"/>
    </location>
</feature>
<dbReference type="CDD" id="cd01285">
    <property type="entry name" value="nucleoside_deaminase"/>
    <property type="match status" value="1"/>
</dbReference>
<dbReference type="SUPFAM" id="SSF53927">
    <property type="entry name" value="Cytidine deaminase-like"/>
    <property type="match status" value="1"/>
</dbReference>
<evidence type="ECO:0000256" key="2">
    <source>
        <dbReference type="ARBA" id="ARBA00022801"/>
    </source>
</evidence>
<protein>
    <submittedName>
        <fullName evidence="6">tRNA-specific adenosine deaminase 2</fullName>
    </submittedName>
</protein>
<feature type="domain" description="CMP/dCMP-type deaminase" evidence="5">
    <location>
        <begin position="1"/>
        <end position="120"/>
    </location>
</feature>
<accession>A0AA35S1V6</accession>
<sequence length="178" mass="19423">MECAFDMAQHALECGEVPVGCVVVHGGEIIARGCNEVNKTLNATRHAEMVAIDELVDYSKEQKDSLTSICSRSTIYVTVEPCVMCAYALRLVGLCRVVYGCSNERFGGCGSVLDAHSRELKYSCSAVYGTNILPALQCSAGVMKERAVSTLQKFYEGENPTAPKPKSKKKRYPKNRTA</sequence>
<comment type="caution">
    <text evidence="6">The sequence shown here is derived from an EMBL/GenBank/DDBJ whole genome shotgun (WGS) entry which is preliminary data.</text>
</comment>
<gene>
    <name evidence="6" type="ORF">GBAR_LOCUS12552</name>
</gene>
<feature type="compositionally biased region" description="Basic residues" evidence="4">
    <location>
        <begin position="165"/>
        <end position="178"/>
    </location>
</feature>
<dbReference type="PROSITE" id="PS51747">
    <property type="entry name" value="CYT_DCMP_DEAMINASES_2"/>
    <property type="match status" value="1"/>
</dbReference>
<keyword evidence="3" id="KW-0862">Zinc</keyword>
<dbReference type="PANTHER" id="PTHR11079">
    <property type="entry name" value="CYTOSINE DEAMINASE FAMILY MEMBER"/>
    <property type="match status" value="1"/>
</dbReference>
<reference evidence="6" key="1">
    <citation type="submission" date="2023-03" db="EMBL/GenBank/DDBJ databases">
        <authorList>
            <person name="Steffen K."/>
            <person name="Cardenas P."/>
        </authorList>
    </citation>
    <scope>NUCLEOTIDE SEQUENCE</scope>
</reference>
<dbReference type="GO" id="GO:0002100">
    <property type="term" value="P:tRNA wobble adenosine to inosine editing"/>
    <property type="evidence" value="ECO:0007669"/>
    <property type="project" value="InterPro"/>
</dbReference>
<dbReference type="InterPro" id="IPR002125">
    <property type="entry name" value="CMP_dCMP_dom"/>
</dbReference>
<dbReference type="PROSITE" id="PS00903">
    <property type="entry name" value="CYT_DCMP_DEAMINASES_1"/>
    <property type="match status" value="1"/>
</dbReference>
<evidence type="ECO:0000313" key="6">
    <source>
        <dbReference type="EMBL" id="CAI8021097.1"/>
    </source>
</evidence>
<keyword evidence="7" id="KW-1185">Reference proteome</keyword>
<keyword evidence="2" id="KW-0378">Hydrolase</keyword>
<name>A0AA35S1V6_GEOBA</name>
<dbReference type="InterPro" id="IPR016193">
    <property type="entry name" value="Cytidine_deaminase-like"/>
</dbReference>
<evidence type="ECO:0000259" key="5">
    <source>
        <dbReference type="PROSITE" id="PS51747"/>
    </source>
</evidence>